<reference evidence="2 3" key="1">
    <citation type="submission" date="2024-06" db="EMBL/GenBank/DDBJ databases">
        <title>A chromosome-level genome assembly of beet webworm, Loxostege sticticalis.</title>
        <authorList>
            <person name="Zhang Y."/>
        </authorList>
    </citation>
    <scope>NUCLEOTIDE SEQUENCE [LARGE SCALE GENOMIC DNA]</scope>
    <source>
        <strain evidence="2">AQ028</strain>
        <tissue evidence="2">Male pupae</tissue>
    </source>
</reference>
<dbReference type="AlphaFoldDB" id="A0ABD0SCP4"/>
<dbReference type="InterPro" id="IPR038717">
    <property type="entry name" value="Tc1-like_DDE_dom"/>
</dbReference>
<dbReference type="InterPro" id="IPR036397">
    <property type="entry name" value="RNaseH_sf"/>
</dbReference>
<organism evidence="2 3">
    <name type="scientific">Loxostege sticticalis</name>
    <name type="common">Beet webworm moth</name>
    <dbReference type="NCBI Taxonomy" id="481309"/>
    <lineage>
        <taxon>Eukaryota</taxon>
        <taxon>Metazoa</taxon>
        <taxon>Ecdysozoa</taxon>
        <taxon>Arthropoda</taxon>
        <taxon>Hexapoda</taxon>
        <taxon>Insecta</taxon>
        <taxon>Pterygota</taxon>
        <taxon>Neoptera</taxon>
        <taxon>Endopterygota</taxon>
        <taxon>Lepidoptera</taxon>
        <taxon>Glossata</taxon>
        <taxon>Ditrysia</taxon>
        <taxon>Pyraloidea</taxon>
        <taxon>Crambidae</taxon>
        <taxon>Pyraustinae</taxon>
        <taxon>Loxostege</taxon>
    </lineage>
</organism>
<feature type="domain" description="Tc1-like transposase DDE" evidence="1">
    <location>
        <begin position="162"/>
        <end position="288"/>
    </location>
</feature>
<dbReference type="EMBL" id="JBEDNZ010000023">
    <property type="protein sequence ID" value="KAL0811826.1"/>
    <property type="molecule type" value="Genomic_DNA"/>
</dbReference>
<dbReference type="PANTHER" id="PTHR33939:SF1">
    <property type="entry name" value="DUF4371 DOMAIN-CONTAINING PROTEIN"/>
    <property type="match status" value="1"/>
</dbReference>
<proteinExistence type="predicted"/>
<accession>A0ABD0SCP4</accession>
<evidence type="ECO:0000259" key="1">
    <source>
        <dbReference type="Pfam" id="PF13358"/>
    </source>
</evidence>
<protein>
    <recommendedName>
        <fullName evidence="1">Tc1-like transposase DDE domain-containing protein</fullName>
    </recommendedName>
</protein>
<dbReference type="Proteomes" id="UP001549921">
    <property type="component" value="Unassembled WGS sequence"/>
</dbReference>
<sequence length="358" mass="41194">MLKELVLWQISKKLKNFIRKNISISSLKRINNESKENKGVFSTPGKKRPHNKTVSNLDSFDIQAIRNKINEYYVVKKQSIAFRGCRETLRQILLTNGFVFKQNKNQRAVRNYKPKKSWQGPSTQGAIDNISSGKRFIIVHAGSESGFVPNALLVFSTKSTKADYHHDMNASNFNKWLREKLIPNSTEPSIIIMDNASYHTVQVNNSPNTSTRKAEIQNWLRCPDILLEETQSREELLCLVDKHKPEPIYEADQILKENGHEVLRLPPYHCDLNPIELIWSTGKRKVAKCFDSITPEEWNKMVNHVLHIEDNYKEKDGIVAEMERFTINVTDSGDESSSSDSEDSIGLEYLESDFDYSE</sequence>
<dbReference type="PANTHER" id="PTHR33939">
    <property type="entry name" value="PROTEIN CBG22215"/>
    <property type="match status" value="1"/>
</dbReference>
<comment type="caution">
    <text evidence="2">The sequence shown here is derived from an EMBL/GenBank/DDBJ whole genome shotgun (WGS) entry which is preliminary data.</text>
</comment>
<gene>
    <name evidence="2" type="ORF">ABMA28_009254</name>
</gene>
<dbReference type="Gene3D" id="3.30.420.10">
    <property type="entry name" value="Ribonuclease H-like superfamily/Ribonuclease H"/>
    <property type="match status" value="1"/>
</dbReference>
<evidence type="ECO:0000313" key="3">
    <source>
        <dbReference type="Proteomes" id="UP001549921"/>
    </source>
</evidence>
<dbReference type="Pfam" id="PF13358">
    <property type="entry name" value="DDE_3"/>
    <property type="match status" value="1"/>
</dbReference>
<evidence type="ECO:0000313" key="2">
    <source>
        <dbReference type="EMBL" id="KAL0811826.1"/>
    </source>
</evidence>
<name>A0ABD0SCP4_LOXSC</name>